<evidence type="ECO:0000256" key="3">
    <source>
        <dbReference type="ARBA" id="ARBA00022679"/>
    </source>
</evidence>
<dbReference type="Proteomes" id="UP001148838">
    <property type="component" value="Unassembled WGS sequence"/>
</dbReference>
<keyword evidence="4 10" id="KW-0812">Transmembrane</keyword>
<dbReference type="CDD" id="cd02510">
    <property type="entry name" value="pp-GalNAc-T"/>
    <property type="match status" value="1"/>
</dbReference>
<evidence type="ECO:0000256" key="5">
    <source>
        <dbReference type="ARBA" id="ARBA00022968"/>
    </source>
</evidence>
<evidence type="ECO:0000256" key="7">
    <source>
        <dbReference type="ARBA" id="ARBA00023136"/>
    </source>
</evidence>
<dbReference type="Gene3D" id="3.90.550.10">
    <property type="entry name" value="Spore Coat Polysaccharide Biosynthesis Protein SpsA, Chain A"/>
    <property type="match status" value="2"/>
</dbReference>
<protein>
    <recommendedName>
        <fullName evidence="15">Glycosyltransferase 2-like domain-containing protein</fullName>
    </recommendedName>
</protein>
<dbReference type="EMBL" id="JAJSOF020000019">
    <property type="protein sequence ID" value="KAJ4439151.1"/>
    <property type="molecule type" value="Genomic_DNA"/>
</dbReference>
<feature type="transmembrane region" description="Helical" evidence="10">
    <location>
        <begin position="12"/>
        <end position="32"/>
    </location>
</feature>
<feature type="domain" description="Galactosyltransferase C-terminal" evidence="12">
    <location>
        <begin position="410"/>
        <end position="468"/>
    </location>
</feature>
<evidence type="ECO:0000256" key="2">
    <source>
        <dbReference type="ARBA" id="ARBA00005680"/>
    </source>
</evidence>
<evidence type="ECO:0008006" key="15">
    <source>
        <dbReference type="Google" id="ProtNLM"/>
    </source>
</evidence>
<dbReference type="Pfam" id="PF02709">
    <property type="entry name" value="Glyco_transf_7C"/>
    <property type="match status" value="1"/>
</dbReference>
<feature type="domain" description="Glycosyltransferase 2-like" evidence="11">
    <location>
        <begin position="172"/>
        <end position="319"/>
    </location>
</feature>
<name>A0ABQ8SYA6_PERAM</name>
<accession>A0ABQ8SYA6</accession>
<evidence type="ECO:0000256" key="1">
    <source>
        <dbReference type="ARBA" id="ARBA00004606"/>
    </source>
</evidence>
<sequence>MFRTKVRIHTCKVILLTSLVWFLVDVVVLTFYSDCVGGSGWGCGGNSAAARVEQIGNYGTDHGGSSKGRGILYEQLHDRGKAEVTEKGKYPVKDLRRWKPAPSVLPQHGQPGELGKAVRIPPDQEGLMKEKFKLNQFNLLASDMISFNRSLTDVRLSGCKSKQYPALLPTTSIVIVFHNEAWSTLMRTIWSAINRSPRPLLKEILLVDDASEREHLGKQLEDYVATLPVSVRVFRTEKRSGLIRARLLGAKHVKGQVITFLDAHCECTEGWLEPLLARIVEDRKTVVCPIIDVISDETFEYITASDMTWGGFNWKLNFRCPLTELLLSLTPTALEHSRPRGSFPFLPPLSTFLFLVLTCYGTKIVLQWLKEGKLVINKISQLGPMDPSTNSRYRVPQREMDRRGGDRTAPLRTPTMAGGLFSIDRDYFYELGAYDEGMDIWGGENLEMSFRVWQCGGILEIIPCSHVGHVFRDKSPYTFPGGVSKIVLQNAARVAEVWMDEWREFYYLMNPGR</sequence>
<evidence type="ECO:0000313" key="13">
    <source>
        <dbReference type="EMBL" id="KAJ4439151.1"/>
    </source>
</evidence>
<evidence type="ECO:0000259" key="12">
    <source>
        <dbReference type="Pfam" id="PF02709"/>
    </source>
</evidence>
<organism evidence="13 14">
    <name type="scientific">Periplaneta americana</name>
    <name type="common">American cockroach</name>
    <name type="synonym">Blatta americana</name>
    <dbReference type="NCBI Taxonomy" id="6978"/>
    <lineage>
        <taxon>Eukaryota</taxon>
        <taxon>Metazoa</taxon>
        <taxon>Ecdysozoa</taxon>
        <taxon>Arthropoda</taxon>
        <taxon>Hexapoda</taxon>
        <taxon>Insecta</taxon>
        <taxon>Pterygota</taxon>
        <taxon>Neoptera</taxon>
        <taxon>Polyneoptera</taxon>
        <taxon>Dictyoptera</taxon>
        <taxon>Blattodea</taxon>
        <taxon>Blattoidea</taxon>
        <taxon>Blattidae</taxon>
        <taxon>Blattinae</taxon>
        <taxon>Periplaneta</taxon>
    </lineage>
</organism>
<keyword evidence="7 10" id="KW-0472">Membrane</keyword>
<reference evidence="13 14" key="1">
    <citation type="journal article" date="2022" name="Allergy">
        <title>Genome assembly and annotation of Periplaneta americana reveal a comprehensive cockroach allergen profile.</title>
        <authorList>
            <person name="Wang L."/>
            <person name="Xiong Q."/>
            <person name="Saelim N."/>
            <person name="Wang L."/>
            <person name="Nong W."/>
            <person name="Wan A.T."/>
            <person name="Shi M."/>
            <person name="Liu X."/>
            <person name="Cao Q."/>
            <person name="Hui J.H.L."/>
            <person name="Sookrung N."/>
            <person name="Leung T.F."/>
            <person name="Tungtrongchitr A."/>
            <person name="Tsui S.K.W."/>
        </authorList>
    </citation>
    <scope>NUCLEOTIDE SEQUENCE [LARGE SCALE GENOMIC DNA]</scope>
    <source>
        <strain evidence="13">PWHHKU_190912</strain>
    </source>
</reference>
<evidence type="ECO:0000256" key="8">
    <source>
        <dbReference type="ARBA" id="ARBA00023157"/>
    </source>
</evidence>
<dbReference type="PANTHER" id="PTHR11675">
    <property type="entry name" value="N-ACETYLGALACTOSAMINYLTRANSFERASE"/>
    <property type="match status" value="1"/>
</dbReference>
<keyword evidence="5" id="KW-0735">Signal-anchor</keyword>
<dbReference type="InterPro" id="IPR029044">
    <property type="entry name" value="Nucleotide-diphossugar_trans"/>
</dbReference>
<evidence type="ECO:0000256" key="6">
    <source>
        <dbReference type="ARBA" id="ARBA00022989"/>
    </source>
</evidence>
<evidence type="ECO:0000256" key="4">
    <source>
        <dbReference type="ARBA" id="ARBA00022692"/>
    </source>
</evidence>
<dbReference type="InterPro" id="IPR001173">
    <property type="entry name" value="Glyco_trans_2-like"/>
</dbReference>
<dbReference type="SUPFAM" id="SSF53448">
    <property type="entry name" value="Nucleotide-diphospho-sugar transferases"/>
    <property type="match status" value="1"/>
</dbReference>
<keyword evidence="8" id="KW-1015">Disulfide bond</keyword>
<keyword evidence="14" id="KW-1185">Reference proteome</keyword>
<dbReference type="InterPro" id="IPR045885">
    <property type="entry name" value="GalNAc-T"/>
</dbReference>
<keyword evidence="3" id="KW-0808">Transferase</keyword>
<keyword evidence="6 10" id="KW-1133">Transmembrane helix</keyword>
<evidence type="ECO:0000313" key="14">
    <source>
        <dbReference type="Proteomes" id="UP001148838"/>
    </source>
</evidence>
<dbReference type="PANTHER" id="PTHR11675:SF101">
    <property type="entry name" value="POLYPEPTIDE N-ACETYLGALACTOSAMINYLTRANSFERASE 5"/>
    <property type="match status" value="1"/>
</dbReference>
<comment type="subcellular location">
    <subcellularLocation>
        <location evidence="9">Endomembrane system</location>
        <topology evidence="9">Single-pass membrane protein</topology>
    </subcellularLocation>
    <subcellularLocation>
        <location evidence="1">Membrane</location>
        <topology evidence="1">Single-pass type II membrane protein</topology>
    </subcellularLocation>
</comment>
<evidence type="ECO:0000256" key="10">
    <source>
        <dbReference type="SAM" id="Phobius"/>
    </source>
</evidence>
<dbReference type="Pfam" id="PF00535">
    <property type="entry name" value="Glycos_transf_2"/>
    <property type="match status" value="1"/>
</dbReference>
<gene>
    <name evidence="13" type="ORF">ANN_15108</name>
</gene>
<comment type="similarity">
    <text evidence="2">Belongs to the glycosyltransferase 2 family. GalNAc-T subfamily.</text>
</comment>
<evidence type="ECO:0000259" key="11">
    <source>
        <dbReference type="Pfam" id="PF00535"/>
    </source>
</evidence>
<proteinExistence type="inferred from homology"/>
<dbReference type="InterPro" id="IPR027791">
    <property type="entry name" value="Galactosyl_T_C"/>
</dbReference>
<evidence type="ECO:0000256" key="9">
    <source>
        <dbReference type="ARBA" id="ARBA00037847"/>
    </source>
</evidence>
<comment type="caution">
    <text evidence="13">The sequence shown here is derived from an EMBL/GenBank/DDBJ whole genome shotgun (WGS) entry which is preliminary data.</text>
</comment>